<gene>
    <name evidence="2" type="ORF">DYE49_10945</name>
    <name evidence="1" type="ORF">HNP77_001538</name>
</gene>
<keyword evidence="3" id="KW-1185">Reference proteome</keyword>
<evidence type="ECO:0008006" key="5">
    <source>
        <dbReference type="Google" id="ProtNLM"/>
    </source>
</evidence>
<dbReference type="KEGG" id="trc:DYE49_10945"/>
<dbReference type="EMBL" id="CP031517">
    <property type="protein sequence ID" value="QOS40934.1"/>
    <property type="molecule type" value="Genomic_DNA"/>
</dbReference>
<evidence type="ECO:0000313" key="3">
    <source>
        <dbReference type="Proteomes" id="UP000578697"/>
    </source>
</evidence>
<reference evidence="1 3" key="2">
    <citation type="submission" date="2020-08" db="EMBL/GenBank/DDBJ databases">
        <title>Genomic Encyclopedia of Type Strains, Phase IV (KMG-IV): sequencing the most valuable type-strain genomes for metagenomic binning, comparative biology and taxonomic classification.</title>
        <authorList>
            <person name="Goeker M."/>
        </authorList>
    </citation>
    <scope>NUCLEOTIDE SEQUENCE [LARGE SCALE GENOMIC DNA]</scope>
    <source>
        <strain evidence="1 3">DSM 103679</strain>
    </source>
</reference>
<dbReference type="AlphaFoldDB" id="A0A840S917"/>
<reference evidence="2 4" key="1">
    <citation type="submission" date="2018-08" db="EMBL/GenBank/DDBJ databases">
        <title>The first complete genome of Treponema rectale (CHPAT), a commensal spirochete of the bovine rectum.</title>
        <authorList>
            <person name="Staton G.J."/>
            <person name="Clegg S.R."/>
            <person name="Carter S.D."/>
            <person name="Radford A.D."/>
            <person name="Darby A."/>
            <person name="Hall N."/>
            <person name="Birtles R.J."/>
            <person name="Evans N.J."/>
        </authorList>
    </citation>
    <scope>NUCLEOTIDE SEQUENCE [LARGE SCALE GENOMIC DNA]</scope>
    <source>
        <strain evidence="2 4">CHPA</strain>
    </source>
</reference>
<dbReference type="Proteomes" id="UP000578697">
    <property type="component" value="Unassembled WGS sequence"/>
</dbReference>
<protein>
    <recommendedName>
        <fullName evidence="5">Lipoprotein</fullName>
    </recommendedName>
</protein>
<evidence type="ECO:0000313" key="1">
    <source>
        <dbReference type="EMBL" id="MBB5219169.1"/>
    </source>
</evidence>
<name>A0A840S917_9SPIR</name>
<dbReference type="PROSITE" id="PS51257">
    <property type="entry name" value="PROKAR_LIPOPROTEIN"/>
    <property type="match status" value="1"/>
</dbReference>
<dbReference type="EMBL" id="JACHFR010000002">
    <property type="protein sequence ID" value="MBB5219169.1"/>
    <property type="molecule type" value="Genomic_DNA"/>
</dbReference>
<evidence type="ECO:0000313" key="2">
    <source>
        <dbReference type="EMBL" id="QOS40934.1"/>
    </source>
</evidence>
<dbReference type="RefSeq" id="WP_184652590.1">
    <property type="nucleotide sequence ID" value="NZ_JACHFR010000002.1"/>
</dbReference>
<proteinExistence type="predicted"/>
<sequence length="179" mass="20517">MKRNIFFISLVFVFVMVFSACSFYENKEQTVLSLKVPEEFSDEEYWIVEYFDRNRRFCTVKVCRNDSFSVAVARNAACAFSARPSEGGKVKTECVLGTVYPYGSVLTREGCLASCVYNALVRAGKNNTEELFDFLDRFNWKKLMEECARHPDTVYDLDRIIKAVAAGTFKKGDLKPLEK</sequence>
<evidence type="ECO:0000313" key="4">
    <source>
        <dbReference type="Proteomes" id="UP000593591"/>
    </source>
</evidence>
<accession>A0A840S917</accession>
<dbReference type="Proteomes" id="UP000593591">
    <property type="component" value="Chromosome"/>
</dbReference>
<organism evidence="1 3">
    <name type="scientific">Treponema rectale</name>
    <dbReference type="NCBI Taxonomy" id="744512"/>
    <lineage>
        <taxon>Bacteria</taxon>
        <taxon>Pseudomonadati</taxon>
        <taxon>Spirochaetota</taxon>
        <taxon>Spirochaetia</taxon>
        <taxon>Spirochaetales</taxon>
        <taxon>Treponemataceae</taxon>
        <taxon>Treponema</taxon>
    </lineage>
</organism>